<keyword evidence="4 11" id="KW-0812">Transmembrane</keyword>
<dbReference type="PROSITE" id="PS00237">
    <property type="entry name" value="G_PROTEIN_RECEP_F1_1"/>
    <property type="match status" value="1"/>
</dbReference>
<dbReference type="GO" id="GO:0005319">
    <property type="term" value="F:lipid transporter activity"/>
    <property type="evidence" value="ECO:0007669"/>
    <property type="project" value="TreeGrafter"/>
</dbReference>
<dbReference type="EMBL" id="CAJNOI010000190">
    <property type="protein sequence ID" value="CAF1170963.1"/>
    <property type="molecule type" value="Genomic_DNA"/>
</dbReference>
<evidence type="ECO:0000256" key="2">
    <source>
        <dbReference type="ARBA" id="ARBA00008869"/>
    </source>
</evidence>
<evidence type="ECO:0000256" key="5">
    <source>
        <dbReference type="ARBA" id="ARBA00022737"/>
    </source>
</evidence>
<keyword evidence="7" id="KW-0067">ATP-binding</keyword>
<feature type="region of interest" description="Disordered" evidence="10">
    <location>
        <begin position="1"/>
        <end position="26"/>
    </location>
</feature>
<evidence type="ECO:0000256" key="1">
    <source>
        <dbReference type="ARBA" id="ARBA00004141"/>
    </source>
</evidence>
<dbReference type="PROSITE" id="PS50893">
    <property type="entry name" value="ABC_TRANSPORTER_2"/>
    <property type="match status" value="1"/>
</dbReference>
<dbReference type="InterPro" id="IPR003439">
    <property type="entry name" value="ABC_transporter-like_ATP-bd"/>
</dbReference>
<dbReference type="GO" id="GO:0004930">
    <property type="term" value="F:G protein-coupled receptor activity"/>
    <property type="evidence" value="ECO:0007669"/>
    <property type="project" value="InterPro"/>
</dbReference>
<feature type="transmembrane region" description="Helical" evidence="11">
    <location>
        <begin position="451"/>
        <end position="477"/>
    </location>
</feature>
<comment type="caution">
    <text evidence="14">The sequence shown here is derived from an EMBL/GenBank/DDBJ whole genome shotgun (WGS) entry which is preliminary data.</text>
</comment>
<evidence type="ECO:0000256" key="9">
    <source>
        <dbReference type="ARBA" id="ARBA00023136"/>
    </source>
</evidence>
<evidence type="ECO:0000256" key="7">
    <source>
        <dbReference type="ARBA" id="ARBA00022840"/>
    </source>
</evidence>
<sequence>MDSSLKLGSYDPINTNEYSMSGPRKQHQHVTKAEYSPIDSSRKLNLLLHRSLRYSYRQRCCRCCPTILCELLFPLILIGLVALTRHKAEALFEAILETRFSVPRNFYHHQCPQNRNITITTSLSTDSIKNCFKFLPNYKRIRSGLSYSRPAADITNFVFQPITDDTNVLVERAKTRLKNMNCTNTKVRNQNVDDKNDSYLLQNETENTVIIDFGSTSNLKNGHNLDYNIMVRMPNIIPKTDPIDLSFLSFLHPTFIPDRFNAIDFGDSKLPDFGNLTMFNDSRLPEYSGVITFSDSRSREFSDVTMFNDSRFSESSDVKTFIHSRLPEFSDVKMFIDSLLIGYQTNRNIEFELQGESITCTPYREDFLFESGPALVTIVLIFIDFVYFIPYLILLTSLIQEKNAKVKEILKVIGIEPILNNFAQAIRTLIILCFLTILLCIIFILELKSDTYFNIVNFGVLFLGYLIYGLQLISFCIMNAQLFDKTFRAVLGTFFIYALSIFIYPFIIGWPTAIQYILIFVSPYIAGRSIFQQVILHNLAYKNVAFFQTIYRHIPIYFVTLFIMIISCTFYWILSWYLEKVVVGEYGIPLDWNFLFKRDYWRSEKVNHTIQSFAGRALPLKKNHSNIAPIVHVNHLVKKFGLDKIAVNDVSFDLYKNQITSLLGPNGSGKTTIFNCLIGIYRQTFGIITIESEDGRNFDTRTNMELLRKSMGYCPQHDILFDLLTIKEQIEFYATARGFEKNKQQIASEMLRLVNLEESQDLYCSALSRGMKRRLSLACAFVGDTKIVLLDEPSSGLDPSNRRLLWDCSGSSAGTILNNILARKITFGFLITLILPSVAGSCLVFYRVIQNKEIFKKINNQLIFCLFLIYFIQATFDLPLTIMFLHRGEVPIPNYTFCTYWYILISALNMCTMYLNAYLSVERYLLVFHNQFLLKYKNILHYMPMFLILIISVVFVFSFSVLYPCQTQFNYNAIVCGSVCSILIRDFGLFVWILTFVAPLFVIIFSNGFILTRVILHKRRMLQKNIWQKNKGMVLQLLSVTGMLYISWLLISIATVINIVHSTPLLLELNSNWLLIGLIYIPVLSAPLTTSIAISELTNDIRIWFNRRRPHVNIAQTRPTIRTGT</sequence>
<feature type="transmembrane region" description="Helical" evidence="11">
    <location>
        <begin position="827"/>
        <end position="849"/>
    </location>
</feature>
<feature type="transmembrane region" description="Helical" evidence="11">
    <location>
        <begin position="1037"/>
        <end position="1061"/>
    </location>
</feature>
<keyword evidence="6" id="KW-0547">Nucleotide-binding</keyword>
<dbReference type="PROSITE" id="PS50262">
    <property type="entry name" value="G_PROTEIN_RECEP_F1_2"/>
    <property type="match status" value="1"/>
</dbReference>
<dbReference type="GO" id="GO:0016887">
    <property type="term" value="F:ATP hydrolysis activity"/>
    <property type="evidence" value="ECO:0007669"/>
    <property type="project" value="InterPro"/>
</dbReference>
<accession>A0A814U3E6</accession>
<keyword evidence="9 11" id="KW-0472">Membrane</keyword>
<dbReference type="InterPro" id="IPR017452">
    <property type="entry name" value="GPCR_Rhodpsn_7TM"/>
</dbReference>
<dbReference type="InterPro" id="IPR013525">
    <property type="entry name" value="ABC2_TM"/>
</dbReference>
<feature type="transmembrane region" description="Helical" evidence="11">
    <location>
        <begin position="425"/>
        <end position="445"/>
    </location>
</feature>
<protein>
    <submittedName>
        <fullName evidence="14">Uncharacterized protein</fullName>
    </submittedName>
</protein>
<feature type="transmembrane region" description="Helical" evidence="11">
    <location>
        <begin position="942"/>
        <end position="963"/>
    </location>
</feature>
<evidence type="ECO:0000256" key="4">
    <source>
        <dbReference type="ARBA" id="ARBA00022692"/>
    </source>
</evidence>
<dbReference type="InterPro" id="IPR027417">
    <property type="entry name" value="P-loop_NTPase"/>
</dbReference>
<dbReference type="GO" id="GO:0005524">
    <property type="term" value="F:ATP binding"/>
    <property type="evidence" value="ECO:0007669"/>
    <property type="project" value="UniProtKB-KW"/>
</dbReference>
<comment type="subcellular location">
    <subcellularLocation>
        <location evidence="1">Membrane</location>
        <topology evidence="1">Multi-pass membrane protein</topology>
    </subcellularLocation>
</comment>
<dbReference type="Pfam" id="PF00005">
    <property type="entry name" value="ABC_tran"/>
    <property type="match status" value="1"/>
</dbReference>
<dbReference type="SUPFAM" id="SSF52540">
    <property type="entry name" value="P-loop containing nucleoside triphosphate hydrolases"/>
    <property type="match status" value="1"/>
</dbReference>
<evidence type="ECO:0000256" key="11">
    <source>
        <dbReference type="SAM" id="Phobius"/>
    </source>
</evidence>
<dbReference type="CDD" id="cd00637">
    <property type="entry name" value="7tm_classA_rhodopsin-like"/>
    <property type="match status" value="1"/>
</dbReference>
<feature type="transmembrane region" description="Helical" evidence="11">
    <location>
        <begin position="556"/>
        <end position="578"/>
    </location>
</feature>
<feature type="transmembrane region" description="Helical" evidence="11">
    <location>
        <begin position="513"/>
        <end position="536"/>
    </location>
</feature>
<evidence type="ECO:0000256" key="3">
    <source>
        <dbReference type="ARBA" id="ARBA00022448"/>
    </source>
</evidence>
<feature type="domain" description="G-protein coupled receptors family 1 profile" evidence="12">
    <location>
        <begin position="840"/>
        <end position="1085"/>
    </location>
</feature>
<dbReference type="PANTHER" id="PTHR19229:SF36">
    <property type="entry name" value="ATP-BINDING CASSETTE SUB-FAMILY A MEMBER 2"/>
    <property type="match status" value="1"/>
</dbReference>
<dbReference type="GO" id="GO:0140359">
    <property type="term" value="F:ABC-type transporter activity"/>
    <property type="evidence" value="ECO:0007669"/>
    <property type="project" value="InterPro"/>
</dbReference>
<dbReference type="InterPro" id="IPR026082">
    <property type="entry name" value="ABCA"/>
</dbReference>
<dbReference type="GO" id="GO:0016020">
    <property type="term" value="C:membrane"/>
    <property type="evidence" value="ECO:0007669"/>
    <property type="project" value="UniProtKB-SubCell"/>
</dbReference>
<dbReference type="PANTHER" id="PTHR19229">
    <property type="entry name" value="ATP-BINDING CASSETTE TRANSPORTER SUBFAMILY A ABCA"/>
    <property type="match status" value="1"/>
</dbReference>
<feature type="transmembrane region" description="Helical" evidence="11">
    <location>
        <begin position="861"/>
        <end position="885"/>
    </location>
</feature>
<evidence type="ECO:0000259" key="12">
    <source>
        <dbReference type="PROSITE" id="PS50262"/>
    </source>
</evidence>
<dbReference type="AlphaFoldDB" id="A0A814U3E6"/>
<dbReference type="InterPro" id="IPR003593">
    <property type="entry name" value="AAA+_ATPase"/>
</dbReference>
<feature type="transmembrane region" description="Helical" evidence="11">
    <location>
        <begin position="900"/>
        <end position="921"/>
    </location>
</feature>
<keyword evidence="3" id="KW-0813">Transport</keyword>
<evidence type="ECO:0000313" key="15">
    <source>
        <dbReference type="Proteomes" id="UP000663877"/>
    </source>
</evidence>
<name>A0A814U3E6_9BILA</name>
<keyword evidence="8 11" id="KW-1133">Transmembrane helix</keyword>
<comment type="similarity">
    <text evidence="2">Belongs to the ABC transporter superfamily. ABCA family.</text>
</comment>
<feature type="transmembrane region" description="Helical" evidence="11">
    <location>
        <begin position="489"/>
        <end position="507"/>
    </location>
</feature>
<dbReference type="Pfam" id="PF12698">
    <property type="entry name" value="ABC2_membrane_3"/>
    <property type="match status" value="1"/>
</dbReference>
<evidence type="ECO:0000256" key="8">
    <source>
        <dbReference type="ARBA" id="ARBA00022989"/>
    </source>
</evidence>
<feature type="domain" description="ABC transporter" evidence="13">
    <location>
        <begin position="631"/>
        <end position="872"/>
    </location>
</feature>
<dbReference type="InterPro" id="IPR000276">
    <property type="entry name" value="GPCR_Rhodpsn"/>
</dbReference>
<dbReference type="SMART" id="SM00382">
    <property type="entry name" value="AAA"/>
    <property type="match status" value="1"/>
</dbReference>
<evidence type="ECO:0000256" key="10">
    <source>
        <dbReference type="SAM" id="MobiDB-lite"/>
    </source>
</evidence>
<proteinExistence type="inferred from homology"/>
<dbReference type="Gene3D" id="3.40.50.300">
    <property type="entry name" value="P-loop containing nucleotide triphosphate hydrolases"/>
    <property type="match status" value="1"/>
</dbReference>
<keyword evidence="5" id="KW-0677">Repeat</keyword>
<organism evidence="14 15">
    <name type="scientific">Adineta steineri</name>
    <dbReference type="NCBI Taxonomy" id="433720"/>
    <lineage>
        <taxon>Eukaryota</taxon>
        <taxon>Metazoa</taxon>
        <taxon>Spiralia</taxon>
        <taxon>Gnathifera</taxon>
        <taxon>Rotifera</taxon>
        <taxon>Eurotatoria</taxon>
        <taxon>Bdelloidea</taxon>
        <taxon>Adinetida</taxon>
        <taxon>Adinetidae</taxon>
        <taxon>Adineta</taxon>
    </lineage>
</organism>
<evidence type="ECO:0000313" key="14">
    <source>
        <dbReference type="EMBL" id="CAF1170963.1"/>
    </source>
</evidence>
<evidence type="ECO:0000256" key="6">
    <source>
        <dbReference type="ARBA" id="ARBA00022741"/>
    </source>
</evidence>
<dbReference type="Proteomes" id="UP000663877">
    <property type="component" value="Unassembled WGS sequence"/>
</dbReference>
<dbReference type="Pfam" id="PF00001">
    <property type="entry name" value="7tm_1"/>
    <property type="match status" value="1"/>
</dbReference>
<feature type="transmembrane region" description="Helical" evidence="11">
    <location>
        <begin position="1073"/>
        <end position="1094"/>
    </location>
</feature>
<evidence type="ECO:0000259" key="13">
    <source>
        <dbReference type="PROSITE" id="PS50893"/>
    </source>
</evidence>
<dbReference type="SUPFAM" id="SSF81321">
    <property type="entry name" value="Family A G protein-coupled receptor-like"/>
    <property type="match status" value="1"/>
</dbReference>
<gene>
    <name evidence="14" type="ORF">BJG266_LOCUS25193</name>
</gene>
<feature type="transmembrane region" description="Helical" evidence="11">
    <location>
        <begin position="374"/>
        <end position="399"/>
    </location>
</feature>
<feature type="transmembrane region" description="Helical" evidence="11">
    <location>
        <begin position="989"/>
        <end position="1016"/>
    </location>
</feature>
<dbReference type="Gene3D" id="1.20.1070.10">
    <property type="entry name" value="Rhodopsin 7-helix transmembrane proteins"/>
    <property type="match status" value="1"/>
</dbReference>
<reference evidence="14" key="1">
    <citation type="submission" date="2021-02" db="EMBL/GenBank/DDBJ databases">
        <authorList>
            <person name="Nowell W R."/>
        </authorList>
    </citation>
    <scope>NUCLEOTIDE SEQUENCE</scope>
</reference>